<name>A0A0F9PXS2_9ZZZZ</name>
<feature type="region of interest" description="Disordered" evidence="1">
    <location>
        <begin position="284"/>
        <end position="303"/>
    </location>
</feature>
<gene>
    <name evidence="2" type="ORF">LCGC14_0787780</name>
</gene>
<feature type="compositionally biased region" description="Basic residues" evidence="1">
    <location>
        <begin position="294"/>
        <end position="303"/>
    </location>
</feature>
<organism evidence="2">
    <name type="scientific">marine sediment metagenome</name>
    <dbReference type="NCBI Taxonomy" id="412755"/>
    <lineage>
        <taxon>unclassified sequences</taxon>
        <taxon>metagenomes</taxon>
        <taxon>ecological metagenomes</taxon>
    </lineage>
</organism>
<dbReference type="AlphaFoldDB" id="A0A0F9PXS2"/>
<reference evidence="2" key="1">
    <citation type="journal article" date="2015" name="Nature">
        <title>Complex archaea that bridge the gap between prokaryotes and eukaryotes.</title>
        <authorList>
            <person name="Spang A."/>
            <person name="Saw J.H."/>
            <person name="Jorgensen S.L."/>
            <person name="Zaremba-Niedzwiedzka K."/>
            <person name="Martijn J."/>
            <person name="Lind A.E."/>
            <person name="van Eijk R."/>
            <person name="Schleper C."/>
            <person name="Guy L."/>
            <person name="Ettema T.J."/>
        </authorList>
    </citation>
    <scope>NUCLEOTIDE SEQUENCE</scope>
</reference>
<protein>
    <submittedName>
        <fullName evidence="2">Uncharacterized protein</fullName>
    </submittedName>
</protein>
<proteinExistence type="predicted"/>
<dbReference type="EMBL" id="LAZR01002068">
    <property type="protein sequence ID" value="KKN35029.1"/>
    <property type="molecule type" value="Genomic_DNA"/>
</dbReference>
<evidence type="ECO:0000313" key="2">
    <source>
        <dbReference type="EMBL" id="KKN35029.1"/>
    </source>
</evidence>
<sequence length="303" mass="34495">MESKIKGTLVTLVKAGFEIEKLRVAAQVRESHLERRGLYDPETQRLIIKLIEAEGYVDGRVEKLLLAHPAYPWFSRVKGVGGENIGKVVGPIEAFGHYYDPGDSLIPRSAISRAPEPYWVVEDGKTVEKIGVWVTGIERLTTISALWKYSGFDVRNGKAPARERGSKTTYNSRLRSMCWRLGSSLLRARGKYYEYYLAQKEKYEQRYANDGTKIVPATSLPKNKDGKRYEPEGIISEGHVHNQALRKMIKLFLACLWLAWREAEGLPVTKPYAIDQLGHDSFISPEDMADRPVKNQRKRKAKK</sequence>
<accession>A0A0F9PXS2</accession>
<comment type="caution">
    <text evidence="2">The sequence shown here is derived from an EMBL/GenBank/DDBJ whole genome shotgun (WGS) entry which is preliminary data.</text>
</comment>
<evidence type="ECO:0000256" key="1">
    <source>
        <dbReference type="SAM" id="MobiDB-lite"/>
    </source>
</evidence>